<feature type="compositionally biased region" description="Pro residues" evidence="1">
    <location>
        <begin position="71"/>
        <end position="80"/>
    </location>
</feature>
<dbReference type="AlphaFoldDB" id="A0A1C6SSN4"/>
<keyword evidence="2" id="KW-0472">Membrane</keyword>
<reference evidence="3 4" key="1">
    <citation type="submission" date="2018-07" db="EMBL/GenBank/DDBJ databases">
        <authorList>
            <person name="Ye Y."/>
        </authorList>
    </citation>
    <scope>NUCLEOTIDE SEQUENCE [LARGE SCALE GENOMIC DNA]</scope>
    <source>
        <strain evidence="4">H14(2018)</strain>
    </source>
</reference>
<dbReference type="EMBL" id="CP031263">
    <property type="protein sequence ID" value="AXH91615.1"/>
    <property type="molecule type" value="Genomic_DNA"/>
</dbReference>
<evidence type="ECO:0000256" key="1">
    <source>
        <dbReference type="SAM" id="MobiDB-lite"/>
    </source>
</evidence>
<keyword evidence="2" id="KW-0812">Transmembrane</keyword>
<accession>A0A1C6SSN4</accession>
<feature type="compositionally biased region" description="Low complexity" evidence="1">
    <location>
        <begin position="136"/>
        <end position="153"/>
    </location>
</feature>
<dbReference type="Proteomes" id="UP000253958">
    <property type="component" value="Chromosome"/>
</dbReference>
<organism evidence="3 4">
    <name type="scientific">Micromonospora aurantiaca</name>
    <name type="common">nom. illeg.</name>
    <dbReference type="NCBI Taxonomy" id="47850"/>
    <lineage>
        <taxon>Bacteria</taxon>
        <taxon>Bacillati</taxon>
        <taxon>Actinomycetota</taxon>
        <taxon>Actinomycetes</taxon>
        <taxon>Micromonosporales</taxon>
        <taxon>Micromonosporaceae</taxon>
        <taxon>Micromonospora</taxon>
    </lineage>
</organism>
<sequence>MSDTGAGSEQGPAGDAEQREETAWMRPAGEPPGVPGPPPPPATGPGHGSPVPGYGPPIAGPPYGPATPAAPFGPYPPPGPQSSGRSRGLVVAVAVLSVLLLVACSGLIGGAFLLGSSPRETAGREPAAPPVAPWRSSGATPTPGATASAEPSARGPQPSDFPAAQISDLNDVCDGVLYFPQSPRRTGAAPHPVALLVGTDLGTGSRRHDQVYYYDEGLSKRVERTWASEDPKTVQMVACLDRTSTGATIRKCRYDDPKPDTLTLLKATYRLRVYEVATGRRLLDKTMGGDDQQCPYVVLYGSDKKIYAEVSHRSLLGALRNLVKR</sequence>
<feature type="region of interest" description="Disordered" evidence="1">
    <location>
        <begin position="119"/>
        <end position="165"/>
    </location>
</feature>
<evidence type="ECO:0000256" key="2">
    <source>
        <dbReference type="SAM" id="Phobius"/>
    </source>
</evidence>
<gene>
    <name evidence="3" type="ORF">DVH21_17740</name>
</gene>
<dbReference type="RefSeq" id="WP_091331862.1">
    <property type="nucleotide sequence ID" value="NZ_CBDRLW010000021.1"/>
</dbReference>
<feature type="compositionally biased region" description="Pro residues" evidence="1">
    <location>
        <begin position="53"/>
        <end position="65"/>
    </location>
</feature>
<proteinExistence type="predicted"/>
<evidence type="ECO:0000313" key="4">
    <source>
        <dbReference type="Proteomes" id="UP000253958"/>
    </source>
</evidence>
<protein>
    <submittedName>
        <fullName evidence="3">Uncharacterized protein</fullName>
    </submittedName>
</protein>
<reference evidence="3 4" key="2">
    <citation type="submission" date="2018-08" db="EMBL/GenBank/DDBJ databases">
        <title>Streptomyces kandeliansis sp. nov., an endophytic bacterium isolated from mangrove plant.</title>
        <authorList>
            <person name="Wang R."/>
        </authorList>
    </citation>
    <scope>NUCLEOTIDE SEQUENCE [LARGE SCALE GENOMIC DNA]</scope>
    <source>
        <strain evidence="4">H14(2018)</strain>
    </source>
</reference>
<feature type="region of interest" description="Disordered" evidence="1">
    <location>
        <begin position="1"/>
        <end position="85"/>
    </location>
</feature>
<name>A0A1C6SSN4_9ACTN</name>
<keyword evidence="2" id="KW-1133">Transmembrane helix</keyword>
<evidence type="ECO:0000313" key="3">
    <source>
        <dbReference type="EMBL" id="AXH91615.1"/>
    </source>
</evidence>
<feature type="transmembrane region" description="Helical" evidence="2">
    <location>
        <begin position="89"/>
        <end position="114"/>
    </location>
</feature>
<feature type="compositionally biased region" description="Pro residues" evidence="1">
    <location>
        <begin position="29"/>
        <end position="43"/>
    </location>
</feature>